<protein>
    <submittedName>
        <fullName evidence="2">Uncharacterized protein</fullName>
    </submittedName>
</protein>
<evidence type="ECO:0000313" key="2">
    <source>
        <dbReference type="EMBL" id="PPQ85878.1"/>
    </source>
</evidence>
<organism evidence="2 3">
    <name type="scientific">Gymnopilus dilepis</name>
    <dbReference type="NCBI Taxonomy" id="231916"/>
    <lineage>
        <taxon>Eukaryota</taxon>
        <taxon>Fungi</taxon>
        <taxon>Dikarya</taxon>
        <taxon>Basidiomycota</taxon>
        <taxon>Agaricomycotina</taxon>
        <taxon>Agaricomycetes</taxon>
        <taxon>Agaricomycetidae</taxon>
        <taxon>Agaricales</taxon>
        <taxon>Agaricineae</taxon>
        <taxon>Hymenogastraceae</taxon>
        <taxon>Gymnopilus</taxon>
    </lineage>
</organism>
<sequence length="521" mass="56500">MHFEQGPGSTLADVVGPSPVILDLWNEHKLTPERAVGRSVQSALVAFWSLYWGRDVELDEDEWRYRNRTAQPASQSAVEEEREDMNGCFVLDFPFLFQDIGLETQKILVQKDYVRIYDAFEEWEAYTSSPDDIAPSVVVTGQPGIGMSVPNLPSSHLTSPSSSLTKRKIAVQANLSGCTTPSGAASARASPSSGTSPQSHRDADITPRCEARSSSSRKACSASLRSSAASISIFRRRVWTLVDADAGAGAGAAGADGDELEGESDGDGDGPSPDSGLPVPVDLVLHGSNLEVIYVSSPQRARWKRLEKTTSPTGANVHKMIHRVHMDDALDPTLTESIYNQFGPIPRLWYDLQSPPFKTLHATSLSHTISSLTPTLFSSLVSSTLFHAPTPAPLRPSPPPFLLLTRKDPTQPVSTAALAPPSPHVAGRLVDHMRRAWSREEVVRLYRWFVGCPGLQGLVGVVFGAFCRHVLEEGEGVILDVVPMGQSENRQVSGEIGHSREAAVEGAVRLEVKPTKVVEFD</sequence>
<feature type="non-terminal residue" evidence="2">
    <location>
        <position position="521"/>
    </location>
</feature>
<dbReference type="STRING" id="231916.A0A409X501"/>
<dbReference type="Proteomes" id="UP000284706">
    <property type="component" value="Unassembled WGS sequence"/>
</dbReference>
<dbReference type="AlphaFoldDB" id="A0A409X501"/>
<dbReference type="InParanoid" id="A0A409X501"/>
<feature type="compositionally biased region" description="Acidic residues" evidence="1">
    <location>
        <begin position="256"/>
        <end position="268"/>
    </location>
</feature>
<evidence type="ECO:0000256" key="1">
    <source>
        <dbReference type="SAM" id="MobiDB-lite"/>
    </source>
</evidence>
<evidence type="ECO:0000313" key="3">
    <source>
        <dbReference type="Proteomes" id="UP000284706"/>
    </source>
</evidence>
<feature type="region of interest" description="Disordered" evidence="1">
    <location>
        <begin position="179"/>
        <end position="217"/>
    </location>
</feature>
<dbReference type="OrthoDB" id="2340858at2759"/>
<feature type="compositionally biased region" description="Low complexity" evidence="1">
    <location>
        <begin position="270"/>
        <end position="279"/>
    </location>
</feature>
<gene>
    <name evidence="2" type="ORF">CVT26_003981</name>
</gene>
<reference evidence="2 3" key="1">
    <citation type="journal article" date="2018" name="Evol. Lett.">
        <title>Horizontal gene cluster transfer increased hallucinogenic mushroom diversity.</title>
        <authorList>
            <person name="Reynolds H.T."/>
            <person name="Vijayakumar V."/>
            <person name="Gluck-Thaler E."/>
            <person name="Korotkin H.B."/>
            <person name="Matheny P.B."/>
            <person name="Slot J.C."/>
        </authorList>
    </citation>
    <scope>NUCLEOTIDE SEQUENCE [LARGE SCALE GENOMIC DNA]</scope>
    <source>
        <strain evidence="2 3">SRW20</strain>
    </source>
</reference>
<accession>A0A409X501</accession>
<feature type="compositionally biased region" description="Low complexity" evidence="1">
    <location>
        <begin position="179"/>
        <end position="197"/>
    </location>
</feature>
<feature type="compositionally biased region" description="Basic and acidic residues" evidence="1">
    <location>
        <begin position="199"/>
        <end position="211"/>
    </location>
</feature>
<comment type="caution">
    <text evidence="2">The sequence shown here is derived from an EMBL/GenBank/DDBJ whole genome shotgun (WGS) entry which is preliminary data.</text>
</comment>
<proteinExistence type="predicted"/>
<keyword evidence="3" id="KW-1185">Reference proteome</keyword>
<name>A0A409X501_9AGAR</name>
<feature type="region of interest" description="Disordered" evidence="1">
    <location>
        <begin position="249"/>
        <end position="279"/>
    </location>
</feature>
<dbReference type="EMBL" id="NHYE01004194">
    <property type="protein sequence ID" value="PPQ85878.1"/>
    <property type="molecule type" value="Genomic_DNA"/>
</dbReference>